<sequence>MDGVPTFGEYIRQRRTAANLTRPQLAWQANLSVPYLTKIEGGANPSRRVIESLGTALKLSSAEFEYALILAEGPLPSADADHPTPVDLEYLDLLNPAIGAYVSGLWDIAAANAAHQEYFPELVTGTNYLEWLILNPISRTVMVNWENETRMAVGRFRIQLARAGESEHGRQILERCLADPDFALLWRSPVVVERSDLTKLVRDPRTLAISEIRINVWRTQSSLQSWLLALGTVVDGPTAATRSAVRQHPSNVKAP</sequence>
<dbReference type="Proteomes" id="UP000432464">
    <property type="component" value="Unassembled WGS sequence"/>
</dbReference>
<evidence type="ECO:0000259" key="1">
    <source>
        <dbReference type="PROSITE" id="PS50943"/>
    </source>
</evidence>
<dbReference type="InterPro" id="IPR010982">
    <property type="entry name" value="Lambda_DNA-bd_dom_sf"/>
</dbReference>
<evidence type="ECO:0000313" key="2">
    <source>
        <dbReference type="EMBL" id="MTE16521.1"/>
    </source>
</evidence>
<gene>
    <name evidence="2" type="ORF">GLP40_27635</name>
</gene>
<dbReference type="PANTHER" id="PTHR35010:SF2">
    <property type="entry name" value="BLL4672 PROTEIN"/>
    <property type="match status" value="1"/>
</dbReference>
<accession>A0A6I3L4S5</accession>
<dbReference type="Gene3D" id="1.10.260.40">
    <property type="entry name" value="lambda repressor-like DNA-binding domains"/>
    <property type="match status" value="1"/>
</dbReference>
<dbReference type="SMART" id="SM00530">
    <property type="entry name" value="HTH_XRE"/>
    <property type="match status" value="1"/>
</dbReference>
<name>A0A6I3L4S5_9NOCA</name>
<dbReference type="RefSeq" id="WP_154790949.1">
    <property type="nucleotide sequence ID" value="NZ_WMBB01000015.1"/>
</dbReference>
<dbReference type="PANTHER" id="PTHR35010">
    <property type="entry name" value="BLL4672 PROTEIN-RELATED"/>
    <property type="match status" value="1"/>
</dbReference>
<dbReference type="Pfam" id="PF13560">
    <property type="entry name" value="HTH_31"/>
    <property type="match status" value="1"/>
</dbReference>
<dbReference type="InterPro" id="IPR041413">
    <property type="entry name" value="MLTR_LBD"/>
</dbReference>
<dbReference type="Pfam" id="PF17765">
    <property type="entry name" value="MLTR_LBD"/>
    <property type="match status" value="1"/>
</dbReference>
<evidence type="ECO:0000313" key="3">
    <source>
        <dbReference type="Proteomes" id="UP000432464"/>
    </source>
</evidence>
<organism evidence="2 3">
    <name type="scientific">Nocardia aurantiaca</name>
    <dbReference type="NCBI Taxonomy" id="2675850"/>
    <lineage>
        <taxon>Bacteria</taxon>
        <taxon>Bacillati</taxon>
        <taxon>Actinomycetota</taxon>
        <taxon>Actinomycetes</taxon>
        <taxon>Mycobacteriales</taxon>
        <taxon>Nocardiaceae</taxon>
        <taxon>Nocardia</taxon>
    </lineage>
</organism>
<proteinExistence type="predicted"/>
<comment type="caution">
    <text evidence="2">The sequence shown here is derived from an EMBL/GenBank/DDBJ whole genome shotgun (WGS) entry which is preliminary data.</text>
</comment>
<protein>
    <submittedName>
        <fullName evidence="2">Helix-turn-helix domain-containing protein</fullName>
    </submittedName>
</protein>
<dbReference type="InterPro" id="IPR001387">
    <property type="entry name" value="Cro/C1-type_HTH"/>
</dbReference>
<dbReference type="EMBL" id="WMBB01000015">
    <property type="protein sequence ID" value="MTE16521.1"/>
    <property type="molecule type" value="Genomic_DNA"/>
</dbReference>
<dbReference type="PROSITE" id="PS50943">
    <property type="entry name" value="HTH_CROC1"/>
    <property type="match status" value="1"/>
</dbReference>
<dbReference type="CDD" id="cd00093">
    <property type="entry name" value="HTH_XRE"/>
    <property type="match status" value="1"/>
</dbReference>
<dbReference type="Gene3D" id="3.30.450.180">
    <property type="match status" value="1"/>
</dbReference>
<dbReference type="SUPFAM" id="SSF47413">
    <property type="entry name" value="lambda repressor-like DNA-binding domains"/>
    <property type="match status" value="1"/>
</dbReference>
<feature type="domain" description="HTH cro/C1-type" evidence="1">
    <location>
        <begin position="11"/>
        <end position="64"/>
    </location>
</feature>
<reference evidence="2 3" key="1">
    <citation type="submission" date="2019-11" db="EMBL/GenBank/DDBJ databases">
        <title>Nocardia sp. nov. CT2-14 isolated from soil.</title>
        <authorList>
            <person name="Kanchanasin P."/>
            <person name="Tanasupawat S."/>
            <person name="Yuki M."/>
            <person name="Kudo T."/>
        </authorList>
    </citation>
    <scope>NUCLEOTIDE SEQUENCE [LARGE SCALE GENOMIC DNA]</scope>
    <source>
        <strain evidence="2 3">CT2-14</strain>
    </source>
</reference>
<keyword evidence="3" id="KW-1185">Reference proteome</keyword>
<dbReference type="GO" id="GO:0003677">
    <property type="term" value="F:DNA binding"/>
    <property type="evidence" value="ECO:0007669"/>
    <property type="project" value="InterPro"/>
</dbReference>
<dbReference type="AlphaFoldDB" id="A0A6I3L4S5"/>